<dbReference type="GO" id="GO:0043597">
    <property type="term" value="C:cytoplasmic replication fork"/>
    <property type="evidence" value="ECO:0007669"/>
    <property type="project" value="TreeGrafter"/>
</dbReference>
<dbReference type="GO" id="GO:0008270">
    <property type="term" value="F:zinc ion binding"/>
    <property type="evidence" value="ECO:0007669"/>
    <property type="project" value="UniProtKB-KW"/>
</dbReference>
<dbReference type="Gene3D" id="1.10.290.10">
    <property type="entry name" value="Topoisomerase I, domain 4"/>
    <property type="match status" value="1"/>
</dbReference>
<name>A0A192H3F7_9LACO</name>
<dbReference type="RefSeq" id="WP_068225339.1">
    <property type="nucleotide sequence ID" value="NZ_CP014623.1"/>
</dbReference>
<keyword evidence="19" id="KW-1185">Reference proteome</keyword>
<dbReference type="SMART" id="SM00436">
    <property type="entry name" value="TOP1Bc"/>
    <property type="match status" value="1"/>
</dbReference>
<dbReference type="Gene3D" id="2.70.20.10">
    <property type="entry name" value="Topoisomerase I, domain 3"/>
    <property type="match status" value="1"/>
</dbReference>
<dbReference type="InterPro" id="IPR023405">
    <property type="entry name" value="Topo_IA_core_domain"/>
</dbReference>
<dbReference type="STRING" id="375175.AYR53_11525"/>
<dbReference type="GO" id="GO:0006281">
    <property type="term" value="P:DNA repair"/>
    <property type="evidence" value="ECO:0007669"/>
    <property type="project" value="TreeGrafter"/>
</dbReference>
<evidence type="ECO:0000256" key="15">
    <source>
        <dbReference type="ARBA" id="ARBA00032877"/>
    </source>
</evidence>
<dbReference type="InterPro" id="IPR013826">
    <property type="entry name" value="Topo_IA_cen_sub3"/>
</dbReference>
<dbReference type="SMART" id="SM00437">
    <property type="entry name" value="TOP1Ac"/>
    <property type="match status" value="1"/>
</dbReference>
<evidence type="ECO:0000256" key="3">
    <source>
        <dbReference type="ARBA" id="ARBA00012891"/>
    </source>
</evidence>
<dbReference type="InterPro" id="IPR000380">
    <property type="entry name" value="Topo_IA"/>
</dbReference>
<dbReference type="InterPro" id="IPR023406">
    <property type="entry name" value="Topo_IA_AS"/>
</dbReference>
<gene>
    <name evidence="18" type="ORF">AYR53_11525</name>
</gene>
<dbReference type="PRINTS" id="PR00417">
    <property type="entry name" value="PRTPISMRASEI"/>
</dbReference>
<dbReference type="GO" id="GO:0003917">
    <property type="term" value="F:DNA topoisomerase type I (single strand cut, ATP-independent) activity"/>
    <property type="evidence" value="ECO:0007669"/>
    <property type="project" value="UniProtKB-EC"/>
</dbReference>
<dbReference type="GO" id="GO:0003677">
    <property type="term" value="F:DNA binding"/>
    <property type="evidence" value="ECO:0007669"/>
    <property type="project" value="UniProtKB-KW"/>
</dbReference>
<evidence type="ECO:0000313" key="18">
    <source>
        <dbReference type="EMBL" id="ANK63344.1"/>
    </source>
</evidence>
<dbReference type="OrthoDB" id="9803554at2"/>
<dbReference type="EMBL" id="CP014873">
    <property type="protein sequence ID" value="ANK63344.1"/>
    <property type="molecule type" value="Genomic_DNA"/>
</dbReference>
<dbReference type="NCBIfam" id="TIGR01056">
    <property type="entry name" value="topB"/>
    <property type="match status" value="1"/>
</dbReference>
<dbReference type="PANTHER" id="PTHR11390:SF21">
    <property type="entry name" value="DNA TOPOISOMERASE 3-ALPHA"/>
    <property type="match status" value="1"/>
</dbReference>
<proteinExistence type="inferred from homology"/>
<dbReference type="SMART" id="SM00493">
    <property type="entry name" value="TOPRIM"/>
    <property type="match status" value="1"/>
</dbReference>
<evidence type="ECO:0000256" key="14">
    <source>
        <dbReference type="ARBA" id="ARBA00032235"/>
    </source>
</evidence>
<evidence type="ECO:0000256" key="7">
    <source>
        <dbReference type="ARBA" id="ARBA00022833"/>
    </source>
</evidence>
<dbReference type="PROSITE" id="PS00396">
    <property type="entry name" value="TOPO_IA_1"/>
    <property type="match status" value="1"/>
</dbReference>
<dbReference type="GO" id="GO:0006310">
    <property type="term" value="P:DNA recombination"/>
    <property type="evidence" value="ECO:0007669"/>
    <property type="project" value="TreeGrafter"/>
</dbReference>
<dbReference type="Gene3D" id="3.40.50.140">
    <property type="match status" value="1"/>
</dbReference>
<comment type="catalytic activity">
    <reaction evidence="1">
        <text>ATP-independent breakage of single-stranded DNA, followed by passage and rejoining.</text>
        <dbReference type="EC" id="5.6.2.1"/>
    </reaction>
</comment>
<evidence type="ECO:0000256" key="5">
    <source>
        <dbReference type="ARBA" id="ARBA00022737"/>
    </source>
</evidence>
<keyword evidence="10" id="KW-0238">DNA-binding</keyword>
<dbReference type="AlphaFoldDB" id="A0A192H3F7"/>
<evidence type="ECO:0000256" key="13">
    <source>
        <dbReference type="ARBA" id="ARBA00031985"/>
    </source>
</evidence>
<dbReference type="KEGG" id="lbt:AYR52_06865"/>
<dbReference type="EC" id="5.6.2.1" evidence="3"/>
<dbReference type="InterPro" id="IPR006171">
    <property type="entry name" value="TOPRIM_dom"/>
</dbReference>
<dbReference type="Pfam" id="PF01396">
    <property type="entry name" value="Zn_ribbon_Top1"/>
    <property type="match status" value="2"/>
</dbReference>
<evidence type="ECO:0000256" key="2">
    <source>
        <dbReference type="ARBA" id="ARBA00009446"/>
    </source>
</evidence>
<evidence type="ECO:0000256" key="1">
    <source>
        <dbReference type="ARBA" id="ARBA00000213"/>
    </source>
</evidence>
<dbReference type="NCBIfam" id="NF005829">
    <property type="entry name" value="PRK07726.1"/>
    <property type="match status" value="1"/>
</dbReference>
<evidence type="ECO:0000259" key="16">
    <source>
        <dbReference type="PROSITE" id="PS50880"/>
    </source>
</evidence>
<dbReference type="Proteomes" id="UP000078582">
    <property type="component" value="Chromosome"/>
</dbReference>
<keyword evidence="5" id="KW-0677">Repeat</keyword>
<dbReference type="InterPro" id="IPR003602">
    <property type="entry name" value="Topo_IA_DNA-bd_dom"/>
</dbReference>
<keyword evidence="7" id="KW-0862">Zinc</keyword>
<evidence type="ECO:0000256" key="9">
    <source>
        <dbReference type="ARBA" id="ARBA00023029"/>
    </source>
</evidence>
<dbReference type="GeneID" id="42982892"/>
<evidence type="ECO:0000313" key="19">
    <source>
        <dbReference type="Proteomes" id="UP000078582"/>
    </source>
</evidence>
<keyword evidence="9" id="KW-0799">Topoisomerase</keyword>
<evidence type="ECO:0000256" key="4">
    <source>
        <dbReference type="ARBA" id="ARBA00022723"/>
    </source>
</evidence>
<dbReference type="InterPro" id="IPR013498">
    <property type="entry name" value="Topo_IA_Znf"/>
</dbReference>
<feature type="domain" description="Topo IA-type catalytic" evidence="17">
    <location>
        <begin position="152"/>
        <end position="555"/>
    </location>
</feature>
<organism evidence="18 19">
    <name type="scientific">Loigolactobacillus backii</name>
    <dbReference type="NCBI Taxonomy" id="375175"/>
    <lineage>
        <taxon>Bacteria</taxon>
        <taxon>Bacillati</taxon>
        <taxon>Bacillota</taxon>
        <taxon>Bacilli</taxon>
        <taxon>Lactobacillales</taxon>
        <taxon>Lactobacillaceae</taxon>
        <taxon>Loigolactobacillus</taxon>
    </lineage>
</organism>
<sequence length="687" mass="78195">MKTLVVAEKPSVAESLAKVLKADQKNRHYYEGKDYIVTWALGHLMTLKMPEDYKKEWQTWTFDTLPLLPKQMETKPLPKTRAQLKAIQTLGKRSDIKEAVIATDAGREGELVARWILEYIRFNKPVKRLWISSQTDKAIKDGFAHLRPAKDYDNLYSAAKARATADWLIGLNVTRALTVKYNDNLSAGRVQTPTLGLVAKQEALINQFKPQTYYTLSFVTKHGDAQMQGNPRLTLEKAQALQLELQDETAVVTEIKAKNKRQKAPLPYDLTELQKDANQRYQFSAKKTLNLLQMLYEQYKVVTYPRTDSKYLTSDLKNTMQERLIAISRYEPQAKKLAAKKAPVLQQQVFNDAKVGDHYGLIPTEQMPQAERFSNDEQKIYNLIVERFIGLFLPDYQEAQQQYSLRLKTTTFVLKVTQVTVAGFKQVELTSQNITKFNKGTVMAGKLTLNKQLTQAPKPLSEATLLVQMEKDGLGTPATRAEIIEKIISTGLMERTGRHVKVTPKGNQLLKLVNPSLTSPKLTAQWETELEQIAAGQLSQQKFVTQIRDATVDLVKEVKNSSADYKDFNLTAKVCPKCGAHLREKQTRNGVLLVCSNQNCDYYRRRDPKVTNHRCPQCHKKMILLTGEKGDYFKCTNCNLTQKVTDIKKHKKMSKHEETQLLKKVNADDEPQESPLAQALKAAMTRK</sequence>
<dbReference type="PROSITE" id="PS52039">
    <property type="entry name" value="TOPO_IA_2"/>
    <property type="match status" value="1"/>
</dbReference>
<dbReference type="Gene3D" id="1.10.460.10">
    <property type="entry name" value="Topoisomerase I, domain 2"/>
    <property type="match status" value="1"/>
</dbReference>
<dbReference type="InterPro" id="IPR034144">
    <property type="entry name" value="TOPRIM_TopoIII"/>
</dbReference>
<accession>A0A192H3F7</accession>
<dbReference type="CDD" id="cd03362">
    <property type="entry name" value="TOPRIM_TopoIA_TopoIII"/>
    <property type="match status" value="1"/>
</dbReference>
<dbReference type="InterPro" id="IPR013824">
    <property type="entry name" value="Topo_IA_cen_sub1"/>
</dbReference>
<keyword evidence="8" id="KW-0460">Magnesium</keyword>
<feature type="domain" description="Toprim" evidence="16">
    <location>
        <begin position="2"/>
        <end position="135"/>
    </location>
</feature>
<evidence type="ECO:0000256" key="11">
    <source>
        <dbReference type="ARBA" id="ARBA00023235"/>
    </source>
</evidence>
<evidence type="ECO:0000259" key="17">
    <source>
        <dbReference type="PROSITE" id="PS52039"/>
    </source>
</evidence>
<dbReference type="CDD" id="cd00186">
    <property type="entry name" value="TOP1Ac"/>
    <property type="match status" value="1"/>
</dbReference>
<dbReference type="InterPro" id="IPR013497">
    <property type="entry name" value="Topo_IA_cen"/>
</dbReference>
<dbReference type="InterPro" id="IPR013825">
    <property type="entry name" value="Topo_IA_cen_sub2"/>
</dbReference>
<dbReference type="PANTHER" id="PTHR11390">
    <property type="entry name" value="PROKARYOTIC DNA TOPOISOMERASE"/>
    <property type="match status" value="1"/>
</dbReference>
<dbReference type="InterPro" id="IPR005738">
    <property type="entry name" value="TopoIII"/>
</dbReference>
<dbReference type="InterPro" id="IPR003601">
    <property type="entry name" value="Topo_IA_2"/>
</dbReference>
<dbReference type="SUPFAM" id="SSF56712">
    <property type="entry name" value="Prokaryotic type I DNA topoisomerase"/>
    <property type="match status" value="1"/>
</dbReference>
<reference evidence="18 19" key="1">
    <citation type="submission" date="2016-03" db="EMBL/GenBank/DDBJ databases">
        <title>Pediococcus and Lactobacillus from brewery environment - whole genome sequencing and assembly.</title>
        <authorList>
            <person name="Behr J."/>
            <person name="Geissler A.J."/>
            <person name="Vogel R.F."/>
        </authorList>
    </citation>
    <scope>NUCLEOTIDE SEQUENCE [LARGE SCALE GENOMIC DNA]</scope>
    <source>
        <strain evidence="18 19">TMW 1.1989</strain>
    </source>
</reference>
<dbReference type="Pfam" id="PF01131">
    <property type="entry name" value="Topoisom_bac"/>
    <property type="match status" value="1"/>
</dbReference>
<dbReference type="PROSITE" id="PS50880">
    <property type="entry name" value="TOPRIM"/>
    <property type="match status" value="1"/>
</dbReference>
<dbReference type="Pfam" id="PF01751">
    <property type="entry name" value="Toprim"/>
    <property type="match status" value="1"/>
</dbReference>
<evidence type="ECO:0000256" key="6">
    <source>
        <dbReference type="ARBA" id="ARBA00022771"/>
    </source>
</evidence>
<keyword evidence="11 18" id="KW-0413">Isomerase</keyword>
<dbReference type="GO" id="GO:0006265">
    <property type="term" value="P:DNA topological change"/>
    <property type="evidence" value="ECO:0007669"/>
    <property type="project" value="InterPro"/>
</dbReference>
<keyword evidence="6" id="KW-0863">Zinc-finger</keyword>
<evidence type="ECO:0000256" key="8">
    <source>
        <dbReference type="ARBA" id="ARBA00022842"/>
    </source>
</evidence>
<protein>
    <recommendedName>
        <fullName evidence="3">DNA topoisomerase</fullName>
        <ecNumber evidence="3">5.6.2.1</ecNumber>
    </recommendedName>
    <alternativeName>
        <fullName evidence="15">Omega-protein</fullName>
    </alternativeName>
    <alternativeName>
        <fullName evidence="14">Relaxing enzyme</fullName>
    </alternativeName>
    <alternativeName>
        <fullName evidence="12">Swivelase</fullName>
    </alternativeName>
    <alternativeName>
        <fullName evidence="13">Untwisting enzyme</fullName>
    </alternativeName>
</protein>
<keyword evidence="4" id="KW-0479">Metal-binding</keyword>
<comment type="similarity">
    <text evidence="2">Belongs to the type IA topoisomerase family.</text>
</comment>
<evidence type="ECO:0000256" key="10">
    <source>
        <dbReference type="ARBA" id="ARBA00023125"/>
    </source>
</evidence>
<evidence type="ECO:0000256" key="12">
    <source>
        <dbReference type="ARBA" id="ARBA00030003"/>
    </source>
</evidence>